<dbReference type="AlphaFoldDB" id="A0A8B6HF94"/>
<dbReference type="InterPro" id="IPR047245">
    <property type="entry name" value="Ajuba-like_LIM1"/>
</dbReference>
<keyword evidence="1 5" id="KW-0479">Metal-binding</keyword>
<dbReference type="PROSITE" id="PS00478">
    <property type="entry name" value="LIM_DOMAIN_1"/>
    <property type="match status" value="1"/>
</dbReference>
<keyword evidence="3 5" id="KW-0862">Zinc</keyword>
<dbReference type="FunFam" id="2.10.110.10:FF:000037">
    <property type="entry name" value="LIM domain-containing protein 1"/>
    <property type="match status" value="1"/>
</dbReference>
<feature type="domain" description="LIM zinc-binding" evidence="7">
    <location>
        <begin position="466"/>
        <end position="527"/>
    </location>
</feature>
<dbReference type="GO" id="GO:0005667">
    <property type="term" value="C:transcription regulator complex"/>
    <property type="evidence" value="ECO:0007669"/>
    <property type="project" value="TreeGrafter"/>
</dbReference>
<dbReference type="FunFam" id="2.10.110.10:FF:000028">
    <property type="entry name" value="LIM domain-containing protein 1"/>
    <property type="match status" value="1"/>
</dbReference>
<dbReference type="GO" id="GO:0005634">
    <property type="term" value="C:nucleus"/>
    <property type="evidence" value="ECO:0007669"/>
    <property type="project" value="TreeGrafter"/>
</dbReference>
<evidence type="ECO:0000313" key="8">
    <source>
        <dbReference type="EMBL" id="VDI78090.1"/>
    </source>
</evidence>
<keyword evidence="2" id="KW-0677">Repeat</keyword>
<feature type="compositionally biased region" description="Polar residues" evidence="6">
    <location>
        <begin position="386"/>
        <end position="397"/>
    </location>
</feature>
<dbReference type="Proteomes" id="UP000596742">
    <property type="component" value="Unassembled WGS sequence"/>
</dbReference>
<evidence type="ECO:0000256" key="5">
    <source>
        <dbReference type="PROSITE-ProRule" id="PRU00125"/>
    </source>
</evidence>
<evidence type="ECO:0000256" key="3">
    <source>
        <dbReference type="ARBA" id="ARBA00022833"/>
    </source>
</evidence>
<dbReference type="InterPro" id="IPR047172">
    <property type="entry name" value="Ajuba-like"/>
</dbReference>
<dbReference type="GO" id="GO:0035331">
    <property type="term" value="P:negative regulation of hippo signaling"/>
    <property type="evidence" value="ECO:0007669"/>
    <property type="project" value="TreeGrafter"/>
</dbReference>
<feature type="region of interest" description="Disordered" evidence="6">
    <location>
        <begin position="129"/>
        <end position="197"/>
    </location>
</feature>
<feature type="region of interest" description="Disordered" evidence="6">
    <location>
        <begin position="351"/>
        <end position="397"/>
    </location>
</feature>
<dbReference type="PROSITE" id="PS50023">
    <property type="entry name" value="LIM_DOMAIN_2"/>
    <property type="match status" value="3"/>
</dbReference>
<dbReference type="PANTHER" id="PTHR24219">
    <property type="entry name" value="LIM DOMAIN-CONTAINING PROTEIN JUB"/>
    <property type="match status" value="1"/>
</dbReference>
<keyword evidence="4 5" id="KW-0440">LIM domain</keyword>
<dbReference type="SUPFAM" id="SSF57716">
    <property type="entry name" value="Glucocorticoid receptor-like (DNA-binding domain)"/>
    <property type="match status" value="3"/>
</dbReference>
<dbReference type="GO" id="GO:0000932">
    <property type="term" value="C:P-body"/>
    <property type="evidence" value="ECO:0007669"/>
    <property type="project" value="TreeGrafter"/>
</dbReference>
<dbReference type="Pfam" id="PF00412">
    <property type="entry name" value="LIM"/>
    <property type="match status" value="3"/>
</dbReference>
<feature type="compositionally biased region" description="Low complexity" evidence="6">
    <location>
        <begin position="166"/>
        <end position="184"/>
    </location>
</feature>
<dbReference type="CDD" id="cd09438">
    <property type="entry name" value="LIM3_Ajuba_like"/>
    <property type="match status" value="1"/>
</dbReference>
<keyword evidence="9" id="KW-1185">Reference proteome</keyword>
<evidence type="ECO:0000256" key="4">
    <source>
        <dbReference type="ARBA" id="ARBA00023038"/>
    </source>
</evidence>
<feature type="domain" description="LIM zinc-binding" evidence="7">
    <location>
        <begin position="594"/>
        <end position="660"/>
    </location>
</feature>
<dbReference type="EMBL" id="UYJE01009923">
    <property type="protein sequence ID" value="VDI78090.1"/>
    <property type="molecule type" value="Genomic_DNA"/>
</dbReference>
<dbReference type="GO" id="GO:0007010">
    <property type="term" value="P:cytoskeleton organization"/>
    <property type="evidence" value="ECO:0007669"/>
    <property type="project" value="TreeGrafter"/>
</dbReference>
<dbReference type="Gene3D" id="2.10.110.10">
    <property type="entry name" value="Cysteine Rich Protein"/>
    <property type="match status" value="3"/>
</dbReference>
<feature type="compositionally biased region" description="Low complexity" evidence="6">
    <location>
        <begin position="713"/>
        <end position="738"/>
    </location>
</feature>
<evidence type="ECO:0000259" key="7">
    <source>
        <dbReference type="PROSITE" id="PS50023"/>
    </source>
</evidence>
<evidence type="ECO:0000256" key="2">
    <source>
        <dbReference type="ARBA" id="ARBA00022737"/>
    </source>
</evidence>
<reference evidence="8" key="1">
    <citation type="submission" date="2018-11" db="EMBL/GenBank/DDBJ databases">
        <authorList>
            <person name="Alioto T."/>
            <person name="Alioto T."/>
        </authorList>
    </citation>
    <scope>NUCLEOTIDE SEQUENCE</scope>
</reference>
<feature type="compositionally biased region" description="Polar residues" evidence="6">
    <location>
        <begin position="129"/>
        <end position="153"/>
    </location>
</feature>
<dbReference type="PANTHER" id="PTHR24219:SF4">
    <property type="entry name" value="LIM DOMAIN-CONTAINING PROTEIN JUB"/>
    <property type="match status" value="1"/>
</dbReference>
<dbReference type="GO" id="GO:0001666">
    <property type="term" value="P:response to hypoxia"/>
    <property type="evidence" value="ECO:0007669"/>
    <property type="project" value="TreeGrafter"/>
</dbReference>
<dbReference type="SMART" id="SM00132">
    <property type="entry name" value="LIM"/>
    <property type="match status" value="3"/>
</dbReference>
<dbReference type="InterPro" id="IPR001781">
    <property type="entry name" value="Znf_LIM"/>
</dbReference>
<feature type="domain" description="LIM zinc-binding" evidence="7">
    <location>
        <begin position="531"/>
        <end position="591"/>
    </location>
</feature>
<dbReference type="GO" id="GO:0003714">
    <property type="term" value="F:transcription corepressor activity"/>
    <property type="evidence" value="ECO:0007669"/>
    <property type="project" value="TreeGrafter"/>
</dbReference>
<sequence>MIMANLQSLEQETARIRMMQSHKSSPANLLSNSDRYLKFESLTQQNKLPPKPGGQIEGQVEQGHQMNPGNINEMNRSIYISRQAYPAPSHEYMLNQHFSQNMTVTNNPHVMANSQHNLNYKVVKQGTDHYNSTLNYSSGGDSKNSSPRTSMINSHPPPPYDQQKFGSPRSSLASPRSSISGASLESKHSSPRTSLAGMSGVMYDKYPSPRTSVVLSQDHGVPNSYGHTFYQGVPQNVAHRNMSLMNESRFNEHAPPHIQHHVPGVHMTNNNNEIIYQHRQHSSSPHNSVSNLTGIQNESHIGQSQTFTPPPAIPARVPIHQNGIHQNHLDAEQTLATLTQQLQDNMRITTSRKNSLESPVPKNPPPPYHGPHKTEPVPVIPPRNPRYTQTSQPTSQQRMFAPGVVSQSSGHMGRTPPSAAVRPQAQLPYSVTPPSKGPTEAEKKIAALTQQLEDEFEKTPQGEYFGQCFKCGERVTGASDACQAMNNLYHTKCFVCCSCGRTLRGKAFYNVHGRVYCEEDYLYSGFQQTAEKCCVCGHLIMEMILQAMGKSYHPGCFRCCVCNDCLDGVPFTIDVDNKIYCIEDYHRTYAPKCAACGQAITPVEGTEETVRVVSMDKDYHVDCYHCEDCGLQLTDEPGKRCYPIEDHLWCHSCHIKRLSVMFPEEQFYFDPYTHNIQNKLTSDSSGKQRDSIAIMPASLESYPGRPGPPPAKPTQNGGNYGYSSPGPYGQQPIQQGPPTKRASHHYQVTDL</sequence>
<organism evidence="8 9">
    <name type="scientific">Mytilus galloprovincialis</name>
    <name type="common">Mediterranean mussel</name>
    <dbReference type="NCBI Taxonomy" id="29158"/>
    <lineage>
        <taxon>Eukaryota</taxon>
        <taxon>Metazoa</taxon>
        <taxon>Spiralia</taxon>
        <taxon>Lophotrochozoa</taxon>
        <taxon>Mollusca</taxon>
        <taxon>Bivalvia</taxon>
        <taxon>Autobranchia</taxon>
        <taxon>Pteriomorphia</taxon>
        <taxon>Mytilida</taxon>
        <taxon>Mytiloidea</taxon>
        <taxon>Mytilidae</taxon>
        <taxon>Mytilinae</taxon>
        <taxon>Mytilus</taxon>
    </lineage>
</organism>
<name>A0A8B6HF94_MYTGA</name>
<comment type="caution">
    <text evidence="8">The sequence shown here is derived from an EMBL/GenBank/DDBJ whole genome shotgun (WGS) entry which is preliminary data.</text>
</comment>
<proteinExistence type="predicted"/>
<accession>A0A8B6HF94</accession>
<dbReference type="GO" id="GO:0005912">
    <property type="term" value="C:adherens junction"/>
    <property type="evidence" value="ECO:0007669"/>
    <property type="project" value="TreeGrafter"/>
</dbReference>
<dbReference type="InterPro" id="IPR047247">
    <property type="entry name" value="Ajuba-like_LIM2"/>
</dbReference>
<dbReference type="OrthoDB" id="25414at2759"/>
<gene>
    <name evidence="8" type="ORF">MGAL_10B075408</name>
</gene>
<protein>
    <submittedName>
        <fullName evidence="8">LIM domain-containing protein</fullName>
    </submittedName>
</protein>
<dbReference type="CDD" id="cd09355">
    <property type="entry name" value="LIM2_Ajuba_like"/>
    <property type="match status" value="1"/>
</dbReference>
<evidence type="ECO:0000256" key="6">
    <source>
        <dbReference type="SAM" id="MobiDB-lite"/>
    </source>
</evidence>
<dbReference type="CDD" id="cd09352">
    <property type="entry name" value="LIM1_Ajuba_like"/>
    <property type="match status" value="1"/>
</dbReference>
<feature type="region of interest" description="Disordered" evidence="6">
    <location>
        <begin position="698"/>
        <end position="751"/>
    </location>
</feature>
<evidence type="ECO:0000256" key="1">
    <source>
        <dbReference type="ARBA" id="ARBA00022723"/>
    </source>
</evidence>
<evidence type="ECO:0000313" key="9">
    <source>
        <dbReference type="Proteomes" id="UP000596742"/>
    </source>
</evidence>
<dbReference type="InterPro" id="IPR047248">
    <property type="entry name" value="Ajuba-like_LIM3"/>
</dbReference>
<dbReference type="GO" id="GO:0046872">
    <property type="term" value="F:metal ion binding"/>
    <property type="evidence" value="ECO:0007669"/>
    <property type="project" value="UniProtKB-KW"/>
</dbReference>